<keyword evidence="2" id="KW-1185">Reference proteome</keyword>
<proteinExistence type="predicted"/>
<evidence type="ECO:0000313" key="2">
    <source>
        <dbReference type="Proteomes" id="UP001062846"/>
    </source>
</evidence>
<accession>A0ACC0NCN7</accession>
<dbReference type="EMBL" id="CM046393">
    <property type="protein sequence ID" value="KAI8550487.1"/>
    <property type="molecule type" value="Genomic_DNA"/>
</dbReference>
<gene>
    <name evidence="1" type="ORF">RHMOL_Rhmol06G0110700</name>
</gene>
<protein>
    <submittedName>
        <fullName evidence="1">Uncharacterized protein</fullName>
    </submittedName>
</protein>
<reference evidence="1" key="1">
    <citation type="submission" date="2022-02" db="EMBL/GenBank/DDBJ databases">
        <title>Plant Genome Project.</title>
        <authorList>
            <person name="Zhang R.-G."/>
        </authorList>
    </citation>
    <scope>NUCLEOTIDE SEQUENCE</scope>
    <source>
        <strain evidence="1">AT1</strain>
    </source>
</reference>
<name>A0ACC0NCN7_RHOML</name>
<evidence type="ECO:0000313" key="1">
    <source>
        <dbReference type="EMBL" id="KAI8550487.1"/>
    </source>
</evidence>
<sequence>MAKTGSSREKKAGNGGDNGERPRTSEIETASVPTDDQTTARASSSISVGVSGIGADDGGHATEVDDGGHRRAPVDVGVRQSQWGQRAHKSVDWILGVV</sequence>
<comment type="caution">
    <text evidence="1">The sequence shown here is derived from an EMBL/GenBank/DDBJ whole genome shotgun (WGS) entry which is preliminary data.</text>
</comment>
<dbReference type="Proteomes" id="UP001062846">
    <property type="component" value="Chromosome 6"/>
</dbReference>
<organism evidence="1 2">
    <name type="scientific">Rhododendron molle</name>
    <name type="common">Chinese azalea</name>
    <name type="synonym">Azalea mollis</name>
    <dbReference type="NCBI Taxonomy" id="49168"/>
    <lineage>
        <taxon>Eukaryota</taxon>
        <taxon>Viridiplantae</taxon>
        <taxon>Streptophyta</taxon>
        <taxon>Embryophyta</taxon>
        <taxon>Tracheophyta</taxon>
        <taxon>Spermatophyta</taxon>
        <taxon>Magnoliopsida</taxon>
        <taxon>eudicotyledons</taxon>
        <taxon>Gunneridae</taxon>
        <taxon>Pentapetalae</taxon>
        <taxon>asterids</taxon>
        <taxon>Ericales</taxon>
        <taxon>Ericaceae</taxon>
        <taxon>Ericoideae</taxon>
        <taxon>Rhodoreae</taxon>
        <taxon>Rhododendron</taxon>
    </lineage>
</organism>